<dbReference type="PANTHER" id="PTHR45527:SF1">
    <property type="entry name" value="FATTY ACID SYNTHASE"/>
    <property type="match status" value="1"/>
</dbReference>
<dbReference type="InterPro" id="IPR036736">
    <property type="entry name" value="ACP-like_sf"/>
</dbReference>
<evidence type="ECO:0000313" key="4">
    <source>
        <dbReference type="Proteomes" id="UP000095282"/>
    </source>
</evidence>
<evidence type="ECO:0000313" key="5">
    <source>
        <dbReference type="WBParaSite" id="Csp11.Scaffold488.g2019.t1"/>
    </source>
</evidence>
<dbReference type="Gene3D" id="3.30.559.10">
    <property type="entry name" value="Chloramphenicol acetyltransferase-like domain"/>
    <property type="match status" value="1"/>
</dbReference>
<proteinExistence type="predicted"/>
<dbReference type="GO" id="GO:0005737">
    <property type="term" value="C:cytoplasm"/>
    <property type="evidence" value="ECO:0007669"/>
    <property type="project" value="TreeGrafter"/>
</dbReference>
<dbReference type="STRING" id="1561998.A0A1I7T3B2"/>
<dbReference type="InterPro" id="IPR020845">
    <property type="entry name" value="AMP-binding_CS"/>
</dbReference>
<keyword evidence="4" id="KW-1185">Reference proteome</keyword>
<keyword evidence="1" id="KW-0596">Phosphopantetheine</keyword>
<dbReference type="GO" id="GO:0044550">
    <property type="term" value="P:secondary metabolite biosynthetic process"/>
    <property type="evidence" value="ECO:0007669"/>
    <property type="project" value="TreeGrafter"/>
</dbReference>
<dbReference type="Gene3D" id="3.40.50.12780">
    <property type="entry name" value="N-terminal domain of ligase-like"/>
    <property type="match status" value="1"/>
</dbReference>
<dbReference type="SUPFAM" id="SSF52777">
    <property type="entry name" value="CoA-dependent acyltransferases"/>
    <property type="match status" value="1"/>
</dbReference>
<keyword evidence="2" id="KW-0597">Phosphoprotein</keyword>
<dbReference type="PROSITE" id="PS00455">
    <property type="entry name" value="AMP_BINDING"/>
    <property type="match status" value="1"/>
</dbReference>
<evidence type="ECO:0000259" key="3">
    <source>
        <dbReference type="PROSITE" id="PS50075"/>
    </source>
</evidence>
<dbReference type="Gene3D" id="1.10.1200.10">
    <property type="entry name" value="ACP-like"/>
    <property type="match status" value="1"/>
</dbReference>
<dbReference type="Pfam" id="PF00501">
    <property type="entry name" value="AMP-binding"/>
    <property type="match status" value="1"/>
</dbReference>
<dbReference type="InterPro" id="IPR009081">
    <property type="entry name" value="PP-bd_ACP"/>
</dbReference>
<evidence type="ECO:0000256" key="2">
    <source>
        <dbReference type="ARBA" id="ARBA00022553"/>
    </source>
</evidence>
<dbReference type="GO" id="GO:0003824">
    <property type="term" value="F:catalytic activity"/>
    <property type="evidence" value="ECO:0007669"/>
    <property type="project" value="InterPro"/>
</dbReference>
<dbReference type="Proteomes" id="UP000095282">
    <property type="component" value="Unplaced"/>
</dbReference>
<dbReference type="SUPFAM" id="SSF47336">
    <property type="entry name" value="ACP-like"/>
    <property type="match status" value="1"/>
</dbReference>
<dbReference type="Pfam" id="PF00668">
    <property type="entry name" value="Condensation"/>
    <property type="match status" value="1"/>
</dbReference>
<sequence length="1029" mass="118205">MNELSENSNIQLNEIFENRLHGDGNFADFALNFHRNLDKNDEEFEELCQFPMLLTYSKDDQMARIEFDENFIPLKTVERVKKEILDMICSSSEVNFVEVFQRFLKNTKVNEETDFFLNGGHSLIAMQLIDYLSDLLEIEIPLKLIFDCRTPKLLKEAVNQLKRGVIYEVSDERNESNSVNETGEIHEEKVQRGSSKTQKPDHLRFVFPLSRQQNQMFYLSLLTENSLEYQLSFIQPFPSTVSPSEIHCSLLMTIQEQSIFRAVFRLNSENGEPNQEVVSMTESFIRFHVEEVLNEEDLHKRIRELCEESIDVLSGYPLLKASFVTSPSKNVAFLHLHHLISDARSTQLTNSTMKKFFENSQKTPKRLEFTYMDYCLSEKTEENFKVEEEYLNTLIEGLGRMNVLKNKISSPEKVSIDVPKEVISMKMRIGEVGETPFSIFLKLISNAFIEVFPSISSFNIAFPSLNRNQKTSEICGYFLNNLVINSSYLSSLPSILNSNLPYSDVIREVRRSSGIDENIADVYINCRYDLEFDESNDDVLLDLVPLKLHFPIEFDIDLLANKTYRITMRSDRFAGEKMMNILMKLKNNLGIEREKQERKTKRVLYGQRKDIPCYSVPHLFHHFFNSNITANFGNKSSSSSKESIFWNYGQTYKRILQLSWNLTRDFLISRASSIRSDDIISVIGSKSIETTVRCLAVQFAGASYLPIDKGYPKERQKTILNDSLFTIGEFIEESRPLPRHYRRFCISTPFCLSYIITTSGTTGHPKSVSIGSDSVSNLCLLSTLSMKTSSSSRVFQFTNFVFDNSVLEVMMTISSQATLIYGSSTFDPSELEKLIENYGITHCLLFPSLVQSFDINKIKKLNYWIVGGERLSQNLLNSSLELGLRVIQNYGPTETTAFAIAKSMRKGDDGCQIGYPTINSKLRIESKESEDSGELLIQGTGIMRGYLNRKISESFKIIDGKNGIQVVIFVESEWIQKLISLEELILRSKYVDSVSNYLKLKVSLNLIEILSIAKQFLNQNLNKFMYFTQ</sequence>
<name>A0A1I7T3B2_9PELO</name>
<dbReference type="WBParaSite" id="Csp11.Scaffold488.g2019.t1">
    <property type="protein sequence ID" value="Csp11.Scaffold488.g2019.t1"/>
    <property type="gene ID" value="Csp11.Scaffold488.g2019"/>
</dbReference>
<dbReference type="InterPro" id="IPR000873">
    <property type="entry name" value="AMP-dep_synth/lig_dom"/>
</dbReference>
<dbReference type="GO" id="GO:0043041">
    <property type="term" value="P:amino acid activation for nonribosomal peptide biosynthetic process"/>
    <property type="evidence" value="ECO:0007669"/>
    <property type="project" value="TreeGrafter"/>
</dbReference>
<accession>A0A1I7T3B2</accession>
<evidence type="ECO:0000256" key="1">
    <source>
        <dbReference type="ARBA" id="ARBA00022450"/>
    </source>
</evidence>
<organism evidence="4 5">
    <name type="scientific">Caenorhabditis tropicalis</name>
    <dbReference type="NCBI Taxonomy" id="1561998"/>
    <lineage>
        <taxon>Eukaryota</taxon>
        <taxon>Metazoa</taxon>
        <taxon>Ecdysozoa</taxon>
        <taxon>Nematoda</taxon>
        <taxon>Chromadorea</taxon>
        <taxon>Rhabditida</taxon>
        <taxon>Rhabditina</taxon>
        <taxon>Rhabditomorpha</taxon>
        <taxon>Rhabditoidea</taxon>
        <taxon>Rhabditidae</taxon>
        <taxon>Peloderinae</taxon>
        <taxon>Caenorhabditis</taxon>
    </lineage>
</organism>
<dbReference type="SUPFAM" id="SSF56801">
    <property type="entry name" value="Acetyl-CoA synthetase-like"/>
    <property type="match status" value="1"/>
</dbReference>
<feature type="domain" description="Carrier" evidence="3">
    <location>
        <begin position="87"/>
        <end position="162"/>
    </location>
</feature>
<dbReference type="InterPro" id="IPR042099">
    <property type="entry name" value="ANL_N_sf"/>
</dbReference>
<dbReference type="GO" id="GO:0031177">
    <property type="term" value="F:phosphopantetheine binding"/>
    <property type="evidence" value="ECO:0007669"/>
    <property type="project" value="TreeGrafter"/>
</dbReference>
<dbReference type="PANTHER" id="PTHR45527">
    <property type="entry name" value="NONRIBOSOMAL PEPTIDE SYNTHETASE"/>
    <property type="match status" value="1"/>
</dbReference>
<dbReference type="eggNOG" id="KOG1178">
    <property type="taxonomic scope" value="Eukaryota"/>
</dbReference>
<dbReference type="InterPro" id="IPR001242">
    <property type="entry name" value="Condensation_dom"/>
</dbReference>
<dbReference type="AlphaFoldDB" id="A0A1I7T3B2"/>
<dbReference type="PROSITE" id="PS50075">
    <property type="entry name" value="CARRIER"/>
    <property type="match status" value="1"/>
</dbReference>
<dbReference type="Pfam" id="PF00550">
    <property type="entry name" value="PP-binding"/>
    <property type="match status" value="1"/>
</dbReference>
<dbReference type="InterPro" id="IPR023213">
    <property type="entry name" value="CAT-like_dom_sf"/>
</dbReference>
<reference evidence="5" key="1">
    <citation type="submission" date="2016-11" db="UniProtKB">
        <authorList>
            <consortium name="WormBaseParasite"/>
        </authorList>
    </citation>
    <scope>IDENTIFICATION</scope>
</reference>
<protein>
    <submittedName>
        <fullName evidence="5">Carrier domain-containing protein</fullName>
    </submittedName>
</protein>